<organism evidence="2 3">
    <name type="scientific">Dokdonia sinensis</name>
    <dbReference type="NCBI Taxonomy" id="2479847"/>
    <lineage>
        <taxon>Bacteria</taxon>
        <taxon>Pseudomonadati</taxon>
        <taxon>Bacteroidota</taxon>
        <taxon>Flavobacteriia</taxon>
        <taxon>Flavobacteriales</taxon>
        <taxon>Flavobacteriaceae</taxon>
        <taxon>Dokdonia</taxon>
    </lineage>
</organism>
<dbReference type="Gene3D" id="3.20.100.30">
    <property type="entry name" value="VTC, catalytic tunnel domain"/>
    <property type="match status" value="1"/>
</dbReference>
<keyword evidence="3" id="KW-1185">Reference proteome</keyword>
<feature type="domain" description="VTC" evidence="1">
    <location>
        <begin position="51"/>
        <end position="240"/>
    </location>
</feature>
<evidence type="ECO:0000313" key="3">
    <source>
        <dbReference type="Proteomes" id="UP000281985"/>
    </source>
</evidence>
<dbReference type="EMBL" id="REFV01000017">
    <property type="protein sequence ID" value="RMB56399.1"/>
    <property type="molecule type" value="Genomic_DNA"/>
</dbReference>
<proteinExistence type="predicted"/>
<gene>
    <name evidence="2" type="ORF">EAX61_14265</name>
</gene>
<dbReference type="OrthoDB" id="541850at2"/>
<sequence length="247" mass="29294">MERSTEKAAVKETSEIFQNLRYERKFIYTHKLPQDIIETEVLVNSFCFHEIFYRRTVNNIYYDDPSMSFYHQNVAGDDKRHKYRLRWYGDTFSKIENPILEIKKKMGAVGDKLSFKLDGFSHNLEYNSIASTENAILEKIAQINNPELLINLKQLSPALFNAYERRYFLSDCEKFRITIDYNMVFYNPDFKNKQASKATLQDVVLELKYKVEDDKEARKLTQQLTARLSKNSKYVRGVNLIQHHKET</sequence>
<dbReference type="AlphaFoldDB" id="A0A3M0G5M0"/>
<name>A0A3M0G5M0_9FLAO</name>
<evidence type="ECO:0000313" key="2">
    <source>
        <dbReference type="EMBL" id="RMB56399.1"/>
    </source>
</evidence>
<dbReference type="Proteomes" id="UP000281985">
    <property type="component" value="Unassembled WGS sequence"/>
</dbReference>
<dbReference type="InterPro" id="IPR042267">
    <property type="entry name" value="VTC_sf"/>
</dbReference>
<evidence type="ECO:0000259" key="1">
    <source>
        <dbReference type="Pfam" id="PF09359"/>
    </source>
</evidence>
<dbReference type="InterPro" id="IPR033469">
    <property type="entry name" value="CYTH-like_dom_sf"/>
</dbReference>
<comment type="caution">
    <text evidence="2">The sequence shown here is derived from an EMBL/GenBank/DDBJ whole genome shotgun (WGS) entry which is preliminary data.</text>
</comment>
<dbReference type="Pfam" id="PF09359">
    <property type="entry name" value="VTC"/>
    <property type="match status" value="1"/>
</dbReference>
<protein>
    <submittedName>
        <fullName evidence="2">VTC domain-containing protein</fullName>
    </submittedName>
</protein>
<dbReference type="RefSeq" id="WP_121918387.1">
    <property type="nucleotide sequence ID" value="NZ_REFV01000017.1"/>
</dbReference>
<dbReference type="SUPFAM" id="SSF55154">
    <property type="entry name" value="CYTH-like phosphatases"/>
    <property type="match status" value="1"/>
</dbReference>
<accession>A0A3M0G5M0</accession>
<reference evidence="2 3" key="1">
    <citation type="submission" date="2018-10" db="EMBL/GenBank/DDBJ databases">
        <title>Dokdonia luteus sp. nov., isolated from sea water.</title>
        <authorList>
            <person name="Zhou L.Y."/>
            <person name="Du Z.J."/>
        </authorList>
    </citation>
    <scope>NUCLEOTIDE SEQUENCE [LARGE SCALE GENOMIC DNA]</scope>
    <source>
        <strain evidence="2 3">SH27</strain>
    </source>
</reference>
<dbReference type="InterPro" id="IPR018966">
    <property type="entry name" value="VTC_domain"/>
</dbReference>
<dbReference type="GO" id="GO:0006799">
    <property type="term" value="P:polyphosphate biosynthetic process"/>
    <property type="evidence" value="ECO:0007669"/>
    <property type="project" value="UniProtKB-ARBA"/>
</dbReference>